<evidence type="ECO:0000313" key="3">
    <source>
        <dbReference type="Proteomes" id="UP001623852"/>
    </source>
</evidence>
<protein>
    <submittedName>
        <fullName evidence="2">Uncharacterized protein</fullName>
    </submittedName>
</protein>
<proteinExistence type="predicted"/>
<name>A0ABZ2UJJ4_9FLAO</name>
<dbReference type="RefSeq" id="WP_406845389.1">
    <property type="nucleotide sequence ID" value="NZ_CP150845.1"/>
</dbReference>
<evidence type="ECO:0000256" key="1">
    <source>
        <dbReference type="SAM" id="MobiDB-lite"/>
    </source>
</evidence>
<dbReference type="Proteomes" id="UP001623852">
    <property type="component" value="Chromosome"/>
</dbReference>
<sequence>MKRMIKTILTLVVVGIFAFMAYGSGNDKKWESNNKELFCGVQFENSEYLEPIDKEIKKVTIFNIDGTYVSYKNWQAVDESSKQQYRDSGVNSSGADNDFSGTWEIVQPTESMKGDYSTPAETMVDTNTHNCQDPTNRNTFQSKTAMDWQENYDRIKTLTTKK</sequence>
<reference evidence="2 3" key="1">
    <citation type="submission" date="2024-03" db="EMBL/GenBank/DDBJ databases">
        <title>Flavobacterium soyae.</title>
        <authorList>
            <person name="Zheng W."/>
        </authorList>
    </citation>
    <scope>NUCLEOTIDE SEQUENCE [LARGE SCALE GENOMIC DNA]</scope>
    <source>
        <strain evidence="2 3">55</strain>
    </source>
</reference>
<gene>
    <name evidence="2" type="ORF">AABD74_09645</name>
</gene>
<organism evidence="2 3">
    <name type="scientific">Flavobacterium soyae</name>
    <dbReference type="NCBI Taxonomy" id="2903098"/>
    <lineage>
        <taxon>Bacteria</taxon>
        <taxon>Pseudomonadati</taxon>
        <taxon>Bacteroidota</taxon>
        <taxon>Flavobacteriia</taxon>
        <taxon>Flavobacteriales</taxon>
        <taxon>Flavobacteriaceae</taxon>
        <taxon>Flavobacterium</taxon>
    </lineage>
</organism>
<keyword evidence="3" id="KW-1185">Reference proteome</keyword>
<dbReference type="EMBL" id="CP150845">
    <property type="protein sequence ID" value="WYZ21715.1"/>
    <property type="molecule type" value="Genomic_DNA"/>
</dbReference>
<accession>A0ABZ2UJJ4</accession>
<evidence type="ECO:0000313" key="2">
    <source>
        <dbReference type="EMBL" id="WYZ21715.1"/>
    </source>
</evidence>
<feature type="region of interest" description="Disordered" evidence="1">
    <location>
        <begin position="82"/>
        <end position="101"/>
    </location>
</feature>